<dbReference type="InterPro" id="IPR001792">
    <property type="entry name" value="Acylphosphatase-like_dom"/>
</dbReference>
<evidence type="ECO:0000256" key="5">
    <source>
        <dbReference type="ARBA" id="ARBA00022771"/>
    </source>
</evidence>
<feature type="domain" description="Acylphosphatase-like" evidence="10">
    <location>
        <begin position="10"/>
        <end position="97"/>
    </location>
</feature>
<dbReference type="Pfam" id="PF00708">
    <property type="entry name" value="Acylphosphatase"/>
    <property type="match status" value="1"/>
</dbReference>
<evidence type="ECO:0000259" key="11">
    <source>
        <dbReference type="PROSITE" id="PS51163"/>
    </source>
</evidence>
<dbReference type="PIRSF" id="PIRSF006256">
    <property type="entry name" value="CMPcnvr_hdrg_mat"/>
    <property type="match status" value="1"/>
</dbReference>
<comment type="pathway">
    <text evidence="1 8">Protein modification; [NiFe] hydrogenase maturation.</text>
</comment>
<evidence type="ECO:0000256" key="7">
    <source>
        <dbReference type="ARBA" id="ARBA00048220"/>
    </source>
</evidence>
<protein>
    <recommendedName>
        <fullName evidence="8">Carbamoyltransferase HypF</fullName>
        <ecNumber evidence="8">6.2.-.-</ecNumber>
    </recommendedName>
</protein>
<keyword evidence="6" id="KW-0862">Zinc</keyword>
<dbReference type="Pfam" id="PF07503">
    <property type="entry name" value="zf-HYPF"/>
    <property type="match status" value="2"/>
</dbReference>
<dbReference type="PROSITE" id="PS00150">
    <property type="entry name" value="ACYLPHOSPHATASE_1"/>
    <property type="match status" value="1"/>
</dbReference>
<dbReference type="InterPro" id="IPR011125">
    <property type="entry name" value="Znf_HypF"/>
</dbReference>
<feature type="active site" evidence="9">
    <location>
        <position position="43"/>
    </location>
</feature>
<evidence type="ECO:0000313" key="12">
    <source>
        <dbReference type="EMBL" id="EAV41302.1"/>
    </source>
</evidence>
<evidence type="ECO:0000313" key="13">
    <source>
        <dbReference type="Proteomes" id="UP000004848"/>
    </source>
</evidence>
<dbReference type="PROSITE" id="PS51163">
    <property type="entry name" value="YRDC"/>
    <property type="match status" value="1"/>
</dbReference>
<comment type="catalytic activity">
    <reaction evidence="9">
        <text>an acyl phosphate + H2O = a carboxylate + phosphate + H(+)</text>
        <dbReference type="Rhea" id="RHEA:14965"/>
        <dbReference type="ChEBI" id="CHEBI:15377"/>
        <dbReference type="ChEBI" id="CHEBI:15378"/>
        <dbReference type="ChEBI" id="CHEBI:29067"/>
        <dbReference type="ChEBI" id="CHEBI:43474"/>
        <dbReference type="ChEBI" id="CHEBI:59918"/>
        <dbReference type="EC" id="3.6.1.7"/>
    </reaction>
</comment>
<dbReference type="RefSeq" id="WP_006938960.1">
    <property type="nucleotide sequence ID" value="NZ_AAUW01000022.1"/>
</dbReference>
<dbReference type="Gene3D" id="3.90.870.50">
    <property type="match status" value="1"/>
</dbReference>
<comment type="similarity">
    <text evidence="2 8">Belongs to the carbamoyltransferase HypF family.</text>
</comment>
<dbReference type="Proteomes" id="UP000004848">
    <property type="component" value="Unassembled WGS sequence"/>
</dbReference>
<evidence type="ECO:0000256" key="3">
    <source>
        <dbReference type="ARBA" id="ARBA00022598"/>
    </source>
</evidence>
<evidence type="ECO:0000256" key="8">
    <source>
        <dbReference type="PIRNR" id="PIRNR006256"/>
    </source>
</evidence>
<gene>
    <name evidence="12" type="ORF">SIAM614_29486</name>
</gene>
<comment type="function">
    <text evidence="8">Involved in the maturation of [NiFe] hydrogenases. Along with HypE, it catalyzes the synthesis of the CN ligands of the active site iron of [NiFe]-hydrogenases. HypF functions as a carbamoyl transferase using carbamoylphosphate as a substrate and transferring the carboxamido moiety in an ATP-dependent reaction to the thiolate of the C-terminal cysteine of HypE yielding a protein-S-carboxamide.</text>
</comment>
<dbReference type="GO" id="GO:0003725">
    <property type="term" value="F:double-stranded RNA binding"/>
    <property type="evidence" value="ECO:0007669"/>
    <property type="project" value="InterPro"/>
</dbReference>
<keyword evidence="3" id="KW-0436">Ligase</keyword>
<evidence type="ECO:0000256" key="1">
    <source>
        <dbReference type="ARBA" id="ARBA00004711"/>
    </source>
</evidence>
<dbReference type="GO" id="GO:0016874">
    <property type="term" value="F:ligase activity"/>
    <property type="evidence" value="ECO:0007669"/>
    <property type="project" value="UniProtKB-UniRule"/>
</dbReference>
<dbReference type="SUPFAM" id="SSF54975">
    <property type="entry name" value="Acylphosphatase/BLUF domain-like"/>
    <property type="match status" value="1"/>
</dbReference>
<dbReference type="Gene3D" id="3.30.420.360">
    <property type="match status" value="1"/>
</dbReference>
<keyword evidence="4" id="KW-0479">Metal-binding</keyword>
<name>A0P1B7_ROSAI</name>
<dbReference type="InterPro" id="IPR006070">
    <property type="entry name" value="Sua5-like_dom"/>
</dbReference>
<dbReference type="GO" id="GO:0003998">
    <property type="term" value="F:acylphosphatase activity"/>
    <property type="evidence" value="ECO:0007669"/>
    <property type="project" value="UniProtKB-EC"/>
</dbReference>
<evidence type="ECO:0000256" key="4">
    <source>
        <dbReference type="ARBA" id="ARBA00022723"/>
    </source>
</evidence>
<feature type="active site" evidence="9">
    <location>
        <position position="25"/>
    </location>
</feature>
<sequence length="776" mass="82573">MNPEPPDRTGRRIRVRGLVQGVGFRPHVWRLAQDRGLSGSVRNDGGGVEIDAWGGEALLDAFLAELCEKAPPLARIDSVSWSGLAGPAPDAAFEIAESAGGAVSTGVVPDAAVCPACLADVSDPDNRRFGYAFTNCTHCGPRLSIVRAIPYDRANTSMDAFPMCDDCRSEYEDPADRRFHAQPNACPECGPRLWLEDRTGPVACKAPLEEAARRIKAGQIVAVKGIGGFHLACDARNEKAVAELRLRKRRRVKPLALMAADLAGIRAYCRVSPEEQTALSSPAAPIVLLRMDGKHLAPSLVPGQDQLGFMLPYTPLHHQLLKETGGPLVFTSGNLSDEPQATANDDARTRLTGIADLWLMHDRDIVNRLDDSVVRVNTTGPQVLRRARGFAPAPIVLPEAFAEAAPVLAMGGELKSAFCLLKDGQAILSQHLGDLEEAATHAEYRKTLALYRQLYRHEPKVIAVDQHPDYLSSQWGEALAREIGARVVSVQHHHAHLAACLAGNHLAPGEERTLGLVLDGLGLGADGTIWGGEILLGDYRGFDRKGHFLPVALPGGTRAIREPWRNLAAHLMTAFGPAYLEQVPDGPLAAALRAKPLPVLDKMISSGLNAPLSSSAGRLFDAVAAALGVCFEIQDYEGHAGMALECLARPFIASETGYPVALSDSENAVISWEPLWHNLLSDVAAGVETGRIAARFHLGLIRGLTDMVAAIGASCGVGRVALSGGVMQNQILHEGLTRNLEKVGLEVLTHGLVPANDGGLALGQAVIAASSSGPTG</sequence>
<organism evidence="12 13">
    <name type="scientific">Roseibium aggregatum (strain ATCC 25650 / DSM 13394 / JCM 20685 / NBRC 16684 / NCIMB 2208 / IAM 12614 / B1)</name>
    <name type="common">Stappia aggregata</name>
    <dbReference type="NCBI Taxonomy" id="384765"/>
    <lineage>
        <taxon>Bacteria</taxon>
        <taxon>Pseudomonadati</taxon>
        <taxon>Pseudomonadota</taxon>
        <taxon>Alphaproteobacteria</taxon>
        <taxon>Hyphomicrobiales</taxon>
        <taxon>Stappiaceae</taxon>
        <taxon>Roseibium</taxon>
    </lineage>
</organism>
<accession>A0P1B7</accession>
<reference evidence="12 13" key="1">
    <citation type="submission" date="2006-05" db="EMBL/GenBank/DDBJ databases">
        <authorList>
            <person name="King G."/>
            <person name="Ferriera S."/>
            <person name="Johnson J."/>
            <person name="Kravitz S."/>
            <person name="Beeson K."/>
            <person name="Sutton G."/>
            <person name="Rogers Y.-H."/>
            <person name="Friedman R."/>
            <person name="Frazier M."/>
            <person name="Venter J.C."/>
        </authorList>
    </citation>
    <scope>NUCLEOTIDE SEQUENCE [LARGE SCALE GENOMIC DNA]</scope>
    <source>
        <strain evidence="13">ATCC 25650 / DSM 13394 / JCM 20685 / NBRC 16684 / NCIMB 2208 / IAM 12614 / B1</strain>
    </source>
</reference>
<evidence type="ECO:0000256" key="9">
    <source>
        <dbReference type="PROSITE-ProRule" id="PRU00520"/>
    </source>
</evidence>
<dbReference type="Pfam" id="PF22521">
    <property type="entry name" value="HypF_C_2"/>
    <property type="match status" value="1"/>
</dbReference>
<dbReference type="GO" id="GO:0016743">
    <property type="term" value="F:carboxyl- or carbamoyltransferase activity"/>
    <property type="evidence" value="ECO:0007669"/>
    <property type="project" value="UniProtKB-UniRule"/>
</dbReference>
<evidence type="ECO:0000259" key="10">
    <source>
        <dbReference type="PROSITE" id="PS51160"/>
    </source>
</evidence>
<keyword evidence="5" id="KW-0863">Zinc-finger</keyword>
<comment type="catalytic activity">
    <reaction evidence="7 8">
        <text>C-terminal L-cysteinyl-[HypE protein] + carbamoyl phosphate + ATP + H2O = C-terminal S-carboxamide-L-cysteinyl-[HypE protein] + AMP + phosphate + diphosphate + H(+)</text>
        <dbReference type="Rhea" id="RHEA:55636"/>
        <dbReference type="Rhea" id="RHEA-COMP:14247"/>
        <dbReference type="Rhea" id="RHEA-COMP:14392"/>
        <dbReference type="ChEBI" id="CHEBI:15377"/>
        <dbReference type="ChEBI" id="CHEBI:15378"/>
        <dbReference type="ChEBI" id="CHEBI:30616"/>
        <dbReference type="ChEBI" id="CHEBI:33019"/>
        <dbReference type="ChEBI" id="CHEBI:43474"/>
        <dbReference type="ChEBI" id="CHEBI:58228"/>
        <dbReference type="ChEBI" id="CHEBI:76913"/>
        <dbReference type="ChEBI" id="CHEBI:139126"/>
        <dbReference type="ChEBI" id="CHEBI:456215"/>
    </reaction>
</comment>
<dbReference type="eggNOG" id="COG0068">
    <property type="taxonomic scope" value="Bacteria"/>
</dbReference>
<dbReference type="Gene3D" id="3.30.110.120">
    <property type="match status" value="1"/>
</dbReference>
<dbReference type="PANTHER" id="PTHR42959">
    <property type="entry name" value="CARBAMOYLTRANSFERASE"/>
    <property type="match status" value="1"/>
</dbReference>
<feature type="domain" description="YrdC-like" evidence="11">
    <location>
        <begin position="205"/>
        <end position="389"/>
    </location>
</feature>
<dbReference type="InterPro" id="IPR055128">
    <property type="entry name" value="HypF_C_2"/>
</dbReference>
<dbReference type="Pfam" id="PF01300">
    <property type="entry name" value="Sua5_yciO_yrdC"/>
    <property type="match status" value="1"/>
</dbReference>
<dbReference type="AlphaFoldDB" id="A0P1B7"/>
<dbReference type="InterPro" id="IPR041440">
    <property type="entry name" value="HypF_C"/>
</dbReference>
<proteinExistence type="inferred from homology"/>
<dbReference type="PANTHER" id="PTHR42959:SF1">
    <property type="entry name" value="CARBAMOYLTRANSFERASE HYPF"/>
    <property type="match status" value="1"/>
</dbReference>
<comment type="caution">
    <text evidence="12">The sequence shown here is derived from an EMBL/GenBank/DDBJ whole genome shotgun (WGS) entry which is preliminary data.</text>
</comment>
<dbReference type="GO" id="GO:0051604">
    <property type="term" value="P:protein maturation"/>
    <property type="evidence" value="ECO:0007669"/>
    <property type="project" value="TreeGrafter"/>
</dbReference>
<dbReference type="GO" id="GO:0008270">
    <property type="term" value="F:zinc ion binding"/>
    <property type="evidence" value="ECO:0007669"/>
    <property type="project" value="UniProtKB-KW"/>
</dbReference>
<evidence type="ECO:0000256" key="2">
    <source>
        <dbReference type="ARBA" id="ARBA00008097"/>
    </source>
</evidence>
<dbReference type="GeneID" id="68849241"/>
<evidence type="ECO:0000256" key="6">
    <source>
        <dbReference type="ARBA" id="ARBA00022833"/>
    </source>
</evidence>
<dbReference type="Pfam" id="PF17788">
    <property type="entry name" value="HypF_C"/>
    <property type="match status" value="1"/>
</dbReference>
<dbReference type="Gene3D" id="3.30.420.40">
    <property type="match status" value="1"/>
</dbReference>
<dbReference type="OrthoDB" id="9808093at2"/>
<dbReference type="EMBL" id="AAUW01000022">
    <property type="protein sequence ID" value="EAV41302.1"/>
    <property type="molecule type" value="Genomic_DNA"/>
</dbReference>
<dbReference type="NCBIfam" id="TIGR00143">
    <property type="entry name" value="hypF"/>
    <property type="match status" value="1"/>
</dbReference>
<dbReference type="UniPathway" id="UPA00335"/>
<dbReference type="EC" id="6.2.-.-" evidence="8"/>
<dbReference type="InterPro" id="IPR036046">
    <property type="entry name" value="Acylphosphatase-like_dom_sf"/>
</dbReference>
<dbReference type="InterPro" id="IPR051060">
    <property type="entry name" value="Carbamoyltrans_HypF-like"/>
</dbReference>
<dbReference type="InterPro" id="IPR017945">
    <property type="entry name" value="DHBP_synth_RibB-like_a/b_dom"/>
</dbReference>
<dbReference type="InterPro" id="IPR004421">
    <property type="entry name" value="Carbamoyltransferase_HypF"/>
</dbReference>
<dbReference type="InterPro" id="IPR017968">
    <property type="entry name" value="Acylphosphatase_CS"/>
</dbReference>
<keyword evidence="9" id="KW-0378">Hydrolase</keyword>
<dbReference type="PROSITE" id="PS51160">
    <property type="entry name" value="ACYLPHOSPHATASE_3"/>
    <property type="match status" value="1"/>
</dbReference>
<dbReference type="SUPFAM" id="SSF55821">
    <property type="entry name" value="YrdC/RibB"/>
    <property type="match status" value="1"/>
</dbReference>